<keyword evidence="3" id="KW-1185">Reference proteome</keyword>
<organism evidence="2 3">
    <name type="scientific">Saccharothrix yanglingensis</name>
    <dbReference type="NCBI Taxonomy" id="659496"/>
    <lineage>
        <taxon>Bacteria</taxon>
        <taxon>Bacillati</taxon>
        <taxon>Actinomycetota</taxon>
        <taxon>Actinomycetes</taxon>
        <taxon>Pseudonocardiales</taxon>
        <taxon>Pseudonocardiaceae</taxon>
        <taxon>Saccharothrix</taxon>
    </lineage>
</organism>
<feature type="region of interest" description="Disordered" evidence="1">
    <location>
        <begin position="1"/>
        <end position="29"/>
    </location>
</feature>
<protein>
    <submittedName>
        <fullName evidence="2">Uncharacterized protein</fullName>
    </submittedName>
</protein>
<dbReference type="RefSeq" id="WP_306743769.1">
    <property type="nucleotide sequence ID" value="NZ_NSDM01000001.1"/>
</dbReference>
<name>A0ABU0WU89_9PSEU</name>
<evidence type="ECO:0000313" key="3">
    <source>
        <dbReference type="Proteomes" id="UP001225605"/>
    </source>
</evidence>
<gene>
    <name evidence="2" type="ORF">CKY47_01540</name>
</gene>
<proteinExistence type="predicted"/>
<dbReference type="Proteomes" id="UP001225605">
    <property type="component" value="Unassembled WGS sequence"/>
</dbReference>
<dbReference type="EMBL" id="NSDM01000001">
    <property type="protein sequence ID" value="MDQ2582689.1"/>
    <property type="molecule type" value="Genomic_DNA"/>
</dbReference>
<sequence>MPDPGPFESPYHHVTLPGQAAHEAPPTRPATLTAASWSWLAATALLVPPYAHPSAGLVRAPAFAGTTTAGTVSMSLPASTAFTRSVPR</sequence>
<evidence type="ECO:0000313" key="2">
    <source>
        <dbReference type="EMBL" id="MDQ2582689.1"/>
    </source>
</evidence>
<evidence type="ECO:0000256" key="1">
    <source>
        <dbReference type="SAM" id="MobiDB-lite"/>
    </source>
</evidence>
<reference evidence="2 3" key="1">
    <citation type="submission" date="2017-06" db="EMBL/GenBank/DDBJ databases">
        <title>Cultured bacterium strain Saccharothrix yanglingensis Hhs.015.</title>
        <authorList>
            <person name="Xia Y."/>
        </authorList>
    </citation>
    <scope>NUCLEOTIDE SEQUENCE [LARGE SCALE GENOMIC DNA]</scope>
    <source>
        <strain evidence="2 3">Hhs.015</strain>
    </source>
</reference>
<comment type="caution">
    <text evidence="2">The sequence shown here is derived from an EMBL/GenBank/DDBJ whole genome shotgun (WGS) entry which is preliminary data.</text>
</comment>
<accession>A0ABU0WU89</accession>